<keyword evidence="13" id="KW-1185">Reference proteome</keyword>
<dbReference type="PROSITE" id="PS50294">
    <property type="entry name" value="WD_REPEATS_REGION"/>
    <property type="match status" value="1"/>
</dbReference>
<reference evidence="13" key="2">
    <citation type="submission" date="2015-01" db="EMBL/GenBank/DDBJ databases">
        <title>Evolutionary Origins and Diversification of the Mycorrhizal Mutualists.</title>
        <authorList>
            <consortium name="DOE Joint Genome Institute"/>
            <consortium name="Mycorrhizal Genomics Consortium"/>
            <person name="Kohler A."/>
            <person name="Kuo A."/>
            <person name="Nagy L.G."/>
            <person name="Floudas D."/>
            <person name="Copeland A."/>
            <person name="Barry K.W."/>
            <person name="Cichocki N."/>
            <person name="Veneault-Fourrey C."/>
            <person name="LaButti K."/>
            <person name="Lindquist E.A."/>
            <person name="Lipzen A."/>
            <person name="Lundell T."/>
            <person name="Morin E."/>
            <person name="Murat C."/>
            <person name="Riley R."/>
            <person name="Ohm R."/>
            <person name="Sun H."/>
            <person name="Tunlid A."/>
            <person name="Henrissat B."/>
            <person name="Grigoriev I.V."/>
            <person name="Hibbett D.S."/>
            <person name="Martin F."/>
        </authorList>
    </citation>
    <scope>NUCLEOTIDE SEQUENCE [LARGE SCALE GENOMIC DNA]</scope>
    <source>
        <strain evidence="13">Ve08.2h10</strain>
    </source>
</reference>
<dbReference type="InterPro" id="IPR015943">
    <property type="entry name" value="WD40/YVTN_repeat-like_dom_sf"/>
</dbReference>
<feature type="region of interest" description="Disordered" evidence="10">
    <location>
        <begin position="1504"/>
        <end position="1524"/>
    </location>
</feature>
<dbReference type="EC" id="2.7.11.1" evidence="1"/>
<dbReference type="InterPro" id="IPR001680">
    <property type="entry name" value="WD40_rpt"/>
</dbReference>
<dbReference type="GO" id="GO:0034272">
    <property type="term" value="C:phosphatidylinositol 3-kinase complex, class III, type II"/>
    <property type="evidence" value="ECO:0007669"/>
    <property type="project" value="TreeGrafter"/>
</dbReference>
<feature type="compositionally biased region" description="Basic and acidic residues" evidence="10">
    <location>
        <begin position="1168"/>
        <end position="1177"/>
    </location>
</feature>
<keyword evidence="3 9" id="KW-0853">WD repeat</keyword>
<feature type="compositionally biased region" description="Basic and acidic residues" evidence="10">
    <location>
        <begin position="1506"/>
        <end position="1522"/>
    </location>
</feature>
<protein>
    <recommendedName>
        <fullName evidence="1">non-specific serine/threonine protein kinase</fullName>
        <ecNumber evidence="1">2.7.11.1</ecNumber>
    </recommendedName>
</protein>
<feature type="compositionally biased region" description="Low complexity" evidence="10">
    <location>
        <begin position="943"/>
        <end position="960"/>
    </location>
</feature>
<dbReference type="Gene3D" id="1.25.10.10">
    <property type="entry name" value="Leucine-rich Repeat Variant"/>
    <property type="match status" value="1"/>
</dbReference>
<dbReference type="Proteomes" id="UP000054538">
    <property type="component" value="Unassembled WGS sequence"/>
</dbReference>
<evidence type="ECO:0000259" key="11">
    <source>
        <dbReference type="PROSITE" id="PS50011"/>
    </source>
</evidence>
<dbReference type="OrthoDB" id="242910at2759"/>
<dbReference type="SMART" id="SM00220">
    <property type="entry name" value="S_TKc"/>
    <property type="match status" value="1"/>
</dbReference>
<keyword evidence="6" id="KW-0547">Nucleotide-binding</keyword>
<dbReference type="PROSITE" id="PS50011">
    <property type="entry name" value="PROTEIN_KINASE_DOM"/>
    <property type="match status" value="1"/>
</dbReference>
<feature type="region of interest" description="Disordered" evidence="10">
    <location>
        <begin position="1463"/>
        <end position="1483"/>
    </location>
</feature>
<dbReference type="GO" id="GO:0005770">
    <property type="term" value="C:late endosome"/>
    <property type="evidence" value="ECO:0007669"/>
    <property type="project" value="TreeGrafter"/>
</dbReference>
<dbReference type="SUPFAM" id="SSF56112">
    <property type="entry name" value="Protein kinase-like (PK-like)"/>
    <property type="match status" value="1"/>
</dbReference>
<evidence type="ECO:0000256" key="6">
    <source>
        <dbReference type="ARBA" id="ARBA00022741"/>
    </source>
</evidence>
<dbReference type="PROSITE" id="PS00678">
    <property type="entry name" value="WD_REPEATS_1"/>
    <property type="match status" value="1"/>
</dbReference>
<evidence type="ECO:0000256" key="3">
    <source>
        <dbReference type="ARBA" id="ARBA00022574"/>
    </source>
</evidence>
<keyword evidence="4" id="KW-0808">Transferase</keyword>
<dbReference type="GO" id="GO:0071561">
    <property type="term" value="C:nucleus-vacuole junction"/>
    <property type="evidence" value="ECO:0007669"/>
    <property type="project" value="TreeGrafter"/>
</dbReference>
<evidence type="ECO:0000256" key="1">
    <source>
        <dbReference type="ARBA" id="ARBA00012513"/>
    </source>
</evidence>
<dbReference type="PANTHER" id="PTHR17583:SF0">
    <property type="entry name" value="PHOSPHOINOSITIDE 3-KINASE REGULATORY SUBUNIT 4"/>
    <property type="match status" value="1"/>
</dbReference>
<dbReference type="Pfam" id="PF22956">
    <property type="entry name" value="VPS15-like_hel"/>
    <property type="match status" value="1"/>
</dbReference>
<evidence type="ECO:0000256" key="5">
    <source>
        <dbReference type="ARBA" id="ARBA00022737"/>
    </source>
</evidence>
<dbReference type="FunCoup" id="A0A0D0E9D2">
    <property type="interactions" value="339"/>
</dbReference>
<dbReference type="InParanoid" id="A0A0D0E9D2"/>
<dbReference type="GO" id="GO:0005524">
    <property type="term" value="F:ATP binding"/>
    <property type="evidence" value="ECO:0007669"/>
    <property type="project" value="UniProtKB-KW"/>
</dbReference>
<evidence type="ECO:0000256" key="10">
    <source>
        <dbReference type="SAM" id="MobiDB-lite"/>
    </source>
</evidence>
<name>A0A0D0E9D2_9AGAM</name>
<dbReference type="GO" id="GO:0004674">
    <property type="term" value="F:protein serine/threonine kinase activity"/>
    <property type="evidence" value="ECO:0007669"/>
    <property type="project" value="UniProtKB-KW"/>
</dbReference>
<dbReference type="EMBL" id="KN825027">
    <property type="protein sequence ID" value="KIK95680.1"/>
    <property type="molecule type" value="Genomic_DNA"/>
</dbReference>
<evidence type="ECO:0000256" key="2">
    <source>
        <dbReference type="ARBA" id="ARBA00022527"/>
    </source>
</evidence>
<dbReference type="GO" id="GO:0016236">
    <property type="term" value="P:macroautophagy"/>
    <property type="evidence" value="ECO:0007669"/>
    <property type="project" value="InterPro"/>
</dbReference>
<gene>
    <name evidence="12" type="ORF">PAXRUDRAFT_366668</name>
</gene>
<feature type="compositionally biased region" description="Polar residues" evidence="10">
    <location>
        <begin position="1052"/>
        <end position="1066"/>
    </location>
</feature>
<dbReference type="InterPro" id="IPR055231">
    <property type="entry name" value="2AA_helical"/>
</dbReference>
<dbReference type="STRING" id="930991.A0A0D0E9D2"/>
<feature type="region of interest" description="Disordered" evidence="10">
    <location>
        <begin position="1014"/>
        <end position="1119"/>
    </location>
</feature>
<dbReference type="SMART" id="SM00320">
    <property type="entry name" value="WD40"/>
    <property type="match status" value="5"/>
</dbReference>
<dbReference type="SUPFAM" id="SSF50978">
    <property type="entry name" value="WD40 repeat-like"/>
    <property type="match status" value="1"/>
</dbReference>
<dbReference type="Gene3D" id="2.130.10.10">
    <property type="entry name" value="YVTN repeat-like/Quinoprotein amine dehydrogenase"/>
    <property type="match status" value="2"/>
</dbReference>
<dbReference type="InterPro" id="IPR019775">
    <property type="entry name" value="WD40_repeat_CS"/>
</dbReference>
<evidence type="ECO:0000256" key="4">
    <source>
        <dbReference type="ARBA" id="ARBA00022679"/>
    </source>
</evidence>
<dbReference type="InterPro" id="IPR011989">
    <property type="entry name" value="ARM-like"/>
</dbReference>
<keyword evidence="7" id="KW-0418">Kinase</keyword>
<dbReference type="InterPro" id="IPR045162">
    <property type="entry name" value="Vps15-like"/>
</dbReference>
<accession>A0A0D0E9D2</accession>
<feature type="region of interest" description="Disordered" evidence="10">
    <location>
        <begin position="351"/>
        <end position="378"/>
    </location>
</feature>
<evidence type="ECO:0000313" key="12">
    <source>
        <dbReference type="EMBL" id="KIK95680.1"/>
    </source>
</evidence>
<feature type="repeat" description="WD" evidence="9">
    <location>
        <begin position="1205"/>
        <end position="1246"/>
    </location>
</feature>
<keyword evidence="5" id="KW-0677">Repeat</keyword>
<keyword evidence="2" id="KW-0723">Serine/threonine-protein kinase</keyword>
<evidence type="ECO:0000313" key="13">
    <source>
        <dbReference type="Proteomes" id="UP000054538"/>
    </source>
</evidence>
<dbReference type="GO" id="GO:0034271">
    <property type="term" value="C:phosphatidylinositol 3-kinase complex, class III, type I"/>
    <property type="evidence" value="ECO:0007669"/>
    <property type="project" value="TreeGrafter"/>
</dbReference>
<evidence type="ECO:0000256" key="7">
    <source>
        <dbReference type="ARBA" id="ARBA00022777"/>
    </source>
</evidence>
<feature type="compositionally biased region" description="Basic and acidic residues" evidence="10">
    <location>
        <begin position="1102"/>
        <end position="1114"/>
    </location>
</feature>
<sequence>MGNVQSGSTLTRTSGALDSFVTELGGDITYEKRCVTISPGSRWSFRVHISVPLSIGQARFLKTVKCRHRHGHLVIKIFIKHDPGISLRTYHRKQKVDWEALLDIANVYNYQVFVETEKAGYLIRQWIASNLYDRISTRPFLSVIEKKWIAFQLLTALSLAHVQKTPHGDIKSTNILVTSSNWIYLTDFAPYKPTRLPLDDPSDFSFFFDTSGRRTCYVAPERFYKADKDEKGRADEESERKERVTEAMDVFSAGCVIAEMFLEGAPLFTLSQLFKYREGEHSVEAQLGAIEEEGIRTLIKQMISIDPTSRPTFELTLSGARGEVFPECFYSFLHGYVASISERSTLYPVSSSFSSSHAPPTTPATATSPTGTVKGSKEPTATVCEALPSDSDHRIDRIWEDYADIEPFLLHEQDVERTVTDVRVDYGTTTTSFKLHQDIFPVSLHVPSYAPSFRPPPAEDGPAIILLSLVLANTRNCTLPSCRLRALDILLALSAHLTDESKLDRAVPYVVELLRDEAAVVRAASVRTLMQILMGVTVITPSNASIFPEYVIPNVRYLVQDPEVSVRATYAQCVAPLAETALRYLEMGQALKAHGVAPGLNGDRQEYGEVHFEVSYDTSLYDLHLSIQEQLSTLLMDPSPIVKRAVLHNISALCIFLGRQKTNDVVLSHMITYLNDRDWSLRHAFFESIVDVAACAGGRSLEEYILPLMVQALSDVEESVVARVLSALTSLCELGLFQKMRMWELMSATLCFFYHPNVWIRQGAAAFIASAAKRLQPSDVWCILYPSLRHLLRCDVKEVDEHSLLAAMKPSIPRPVFDGAIQWAMKAERTVFWRGQRRSATKVESPKESIVSMRKAGSVSLPRQTKSEEDEVHFLKLQNLGMTPADEMKLLAMRDYLLKLANNASSFASRLRLESDYEKIIRTAGDVELQKLSVVPQTVFLKSRTSTSDLSRSSRLPSSRRLSDMPDRFSTPRMSHATSADHGPNAAALDELRRRLATINSSGSCLNLAAAARESAGHQHHRPSSQLRTSTSAAPLSTLAPPNPPSGHDRSSSPTDSMVSTTNSSAHRVAHRLQVGSADGQKAAPAVGSSNTNAIGVLEAPSRLRSEGSPERSGRSSPVSMAAIIKQSHRPRVTSLNPISTLDGQEVGINNFLENLLLDGNRELQHDFGPRIHDGPVRRRNTARQSFLPRDNNNRRVEATLIAHLQSHSDCITGLAVAPDHSFFVSSSDDGTVKVWDTARLERSVTSKPRQTYTQHHARVKSVCMIEGVHCFASAAEDGSLHVVRVHVNQSGSLPKYGKLQTTREHRVESPGEYITCMYHYNADAASNLVYATSYSAITTLDLRTMRVLQRLENPRHFGSITCMCLDRKRTWVLIGTSSGVLSLWDKRFGLPLKSWQVGQSGTGRMARVHQCAIHPTKGKGRWVMVAVETWKGGPEPAPLTLIEVWDIEKTVLVESFVTRTTMSASEPIPEPEEQTGADAEQSPAAAIAALVNSRYPGGAAYANFSKRDRGGSQSIDREDSLPARSPDVRAMVVGVDFGGHSGIYRSEIVDLSADVPTSNRNRGFMVSGSEDRRIRLWDLSRLERTSVLVGAEPEYDRPNYSTVRSPNGSVANNVETWVQSPTSSSHNNRAPQRMSMITHNQPNLLKSHQDIITALACIDSPFRGGIVSGDRAGVIKVWRVGPTE</sequence>
<organism evidence="12 13">
    <name type="scientific">Paxillus rubicundulus Ve08.2h10</name>
    <dbReference type="NCBI Taxonomy" id="930991"/>
    <lineage>
        <taxon>Eukaryota</taxon>
        <taxon>Fungi</taxon>
        <taxon>Dikarya</taxon>
        <taxon>Basidiomycota</taxon>
        <taxon>Agaricomycotina</taxon>
        <taxon>Agaricomycetes</taxon>
        <taxon>Agaricomycetidae</taxon>
        <taxon>Boletales</taxon>
        <taxon>Paxilineae</taxon>
        <taxon>Paxillaceae</taxon>
        <taxon>Paxillus</taxon>
    </lineage>
</organism>
<feature type="compositionally biased region" description="Polar residues" evidence="10">
    <location>
        <begin position="1024"/>
        <end position="1035"/>
    </location>
</feature>
<dbReference type="FunFam" id="1.10.510.10:FF:000497">
    <property type="entry name" value="Phosphoinositide 3-kinase regulatory subunit"/>
    <property type="match status" value="1"/>
</dbReference>
<dbReference type="InterPro" id="IPR011009">
    <property type="entry name" value="Kinase-like_dom_sf"/>
</dbReference>
<proteinExistence type="predicted"/>
<dbReference type="InterPro" id="IPR020472">
    <property type="entry name" value="WD40_PAC1"/>
</dbReference>
<evidence type="ECO:0000256" key="8">
    <source>
        <dbReference type="ARBA" id="ARBA00022840"/>
    </source>
</evidence>
<dbReference type="InterPro" id="IPR036322">
    <property type="entry name" value="WD40_repeat_dom_sf"/>
</dbReference>
<dbReference type="CDD" id="cd13980">
    <property type="entry name" value="STKc_Vps15"/>
    <property type="match status" value="1"/>
</dbReference>
<feature type="domain" description="Protein kinase" evidence="11">
    <location>
        <begin position="49"/>
        <end position="333"/>
    </location>
</feature>
<dbReference type="Gene3D" id="1.10.510.10">
    <property type="entry name" value="Transferase(Phosphotransferase) domain 1"/>
    <property type="match status" value="1"/>
</dbReference>
<dbReference type="Pfam" id="PF00069">
    <property type="entry name" value="Pkinase"/>
    <property type="match status" value="1"/>
</dbReference>
<keyword evidence="8" id="KW-0067">ATP-binding</keyword>
<feature type="repeat" description="WD" evidence="9">
    <location>
        <begin position="1565"/>
        <end position="1588"/>
    </location>
</feature>
<dbReference type="GO" id="GO:0045324">
    <property type="term" value="P:late endosome to vacuole transport"/>
    <property type="evidence" value="ECO:0007669"/>
    <property type="project" value="InterPro"/>
</dbReference>
<feature type="region of interest" description="Disordered" evidence="10">
    <location>
        <begin position="1168"/>
        <end position="1192"/>
    </location>
</feature>
<reference evidence="12 13" key="1">
    <citation type="submission" date="2014-04" db="EMBL/GenBank/DDBJ databases">
        <authorList>
            <consortium name="DOE Joint Genome Institute"/>
            <person name="Kuo A."/>
            <person name="Kohler A."/>
            <person name="Jargeat P."/>
            <person name="Nagy L.G."/>
            <person name="Floudas D."/>
            <person name="Copeland A."/>
            <person name="Barry K.W."/>
            <person name="Cichocki N."/>
            <person name="Veneault-Fourrey C."/>
            <person name="LaButti K."/>
            <person name="Lindquist E.A."/>
            <person name="Lipzen A."/>
            <person name="Lundell T."/>
            <person name="Morin E."/>
            <person name="Murat C."/>
            <person name="Sun H."/>
            <person name="Tunlid A."/>
            <person name="Henrissat B."/>
            <person name="Grigoriev I.V."/>
            <person name="Hibbett D.S."/>
            <person name="Martin F."/>
            <person name="Nordberg H.P."/>
            <person name="Cantor M.N."/>
            <person name="Hua S.X."/>
        </authorList>
    </citation>
    <scope>NUCLEOTIDE SEQUENCE [LARGE SCALE GENOMIC DNA]</scope>
    <source>
        <strain evidence="12 13">Ve08.2h10</strain>
    </source>
</reference>
<dbReference type="InterPro" id="IPR016024">
    <property type="entry name" value="ARM-type_fold"/>
</dbReference>
<feature type="compositionally biased region" description="Low complexity" evidence="10">
    <location>
        <begin position="351"/>
        <end position="372"/>
    </location>
</feature>
<dbReference type="InterPro" id="IPR000719">
    <property type="entry name" value="Prot_kinase_dom"/>
</dbReference>
<dbReference type="PROSITE" id="PS50082">
    <property type="entry name" value="WD_REPEATS_2"/>
    <property type="match status" value="2"/>
</dbReference>
<feature type="region of interest" description="Disordered" evidence="10">
    <location>
        <begin position="943"/>
        <end position="984"/>
    </location>
</feature>
<dbReference type="GO" id="GO:0006623">
    <property type="term" value="P:protein targeting to vacuole"/>
    <property type="evidence" value="ECO:0007669"/>
    <property type="project" value="TreeGrafter"/>
</dbReference>
<dbReference type="PRINTS" id="PR00320">
    <property type="entry name" value="GPROTEINBRPT"/>
</dbReference>
<dbReference type="Pfam" id="PF00400">
    <property type="entry name" value="WD40"/>
    <property type="match status" value="2"/>
</dbReference>
<dbReference type="PANTHER" id="PTHR17583">
    <property type="entry name" value="PHOSPHOINOSITIDE 3-KINASE REGULATORY SUBUNIT 4"/>
    <property type="match status" value="1"/>
</dbReference>
<dbReference type="SUPFAM" id="SSF48371">
    <property type="entry name" value="ARM repeat"/>
    <property type="match status" value="1"/>
</dbReference>
<evidence type="ECO:0000256" key="9">
    <source>
        <dbReference type="PROSITE-ProRule" id="PRU00221"/>
    </source>
</evidence>
<dbReference type="HOGENOM" id="CLU_001696_0_1_1"/>